<dbReference type="AlphaFoldDB" id="A0A7Y9GQC4"/>
<evidence type="ECO:0000256" key="1">
    <source>
        <dbReference type="ARBA" id="ARBA00022801"/>
    </source>
</evidence>
<keyword evidence="5" id="KW-1185">Reference proteome</keyword>
<name>A0A7Y9GQC4_9MICO</name>
<sequence>MPEHAVPAPGGIDTDAAASVSPASLRDEPLDVEIVDSSLVYHGRVWDVRNDRFRYGDHDLERQYVDHPGASAIVALDDEERVLLIQQYRHPIRHRDWEIPAGLLDMDGESPLETAKRELAEEADLGAEHWESLVSVFSTPGGNDEVVHIFLATGLRSLDTVHDREAEEADIRIEWVPLADAVTAVLEGRLRNGILAVGVLGAAERLRRTES</sequence>
<organism evidence="4 5">
    <name type="scientific">Microbacterium immunditiarum</name>
    <dbReference type="NCBI Taxonomy" id="337480"/>
    <lineage>
        <taxon>Bacteria</taxon>
        <taxon>Bacillati</taxon>
        <taxon>Actinomycetota</taxon>
        <taxon>Actinomycetes</taxon>
        <taxon>Micrococcales</taxon>
        <taxon>Microbacteriaceae</taxon>
        <taxon>Microbacterium</taxon>
    </lineage>
</organism>
<accession>A0A7Y9GQC4</accession>
<dbReference type="PANTHER" id="PTHR11839">
    <property type="entry name" value="UDP/ADP-SUGAR PYROPHOSPHATASE"/>
    <property type="match status" value="1"/>
</dbReference>
<dbReference type="GO" id="GO:0006753">
    <property type="term" value="P:nucleoside phosphate metabolic process"/>
    <property type="evidence" value="ECO:0007669"/>
    <property type="project" value="TreeGrafter"/>
</dbReference>
<evidence type="ECO:0000259" key="3">
    <source>
        <dbReference type="PROSITE" id="PS51462"/>
    </source>
</evidence>
<feature type="domain" description="Nudix hydrolase" evidence="3">
    <location>
        <begin position="65"/>
        <end position="203"/>
    </location>
</feature>
<dbReference type="EC" id="3.6.1.13" evidence="4"/>
<dbReference type="InterPro" id="IPR015797">
    <property type="entry name" value="NUDIX_hydrolase-like_dom_sf"/>
</dbReference>
<feature type="region of interest" description="Disordered" evidence="2">
    <location>
        <begin position="1"/>
        <end position="20"/>
    </location>
</feature>
<dbReference type="CDD" id="cd24158">
    <property type="entry name" value="NUDIX_ADPRase_Rv1700"/>
    <property type="match status" value="1"/>
</dbReference>
<evidence type="ECO:0000313" key="5">
    <source>
        <dbReference type="Proteomes" id="UP000576969"/>
    </source>
</evidence>
<dbReference type="InterPro" id="IPR000086">
    <property type="entry name" value="NUDIX_hydrolase_dom"/>
</dbReference>
<dbReference type="SUPFAM" id="SSF55811">
    <property type="entry name" value="Nudix"/>
    <property type="match status" value="1"/>
</dbReference>
<dbReference type="PROSITE" id="PS51462">
    <property type="entry name" value="NUDIX"/>
    <property type="match status" value="1"/>
</dbReference>
<gene>
    <name evidence="4" type="ORF">BJ991_002745</name>
</gene>
<dbReference type="GO" id="GO:0005829">
    <property type="term" value="C:cytosol"/>
    <property type="evidence" value="ECO:0007669"/>
    <property type="project" value="TreeGrafter"/>
</dbReference>
<dbReference type="GO" id="GO:0047631">
    <property type="term" value="F:ADP-ribose diphosphatase activity"/>
    <property type="evidence" value="ECO:0007669"/>
    <property type="project" value="UniProtKB-EC"/>
</dbReference>
<keyword evidence="1 4" id="KW-0378">Hydrolase</keyword>
<dbReference type="GO" id="GO:0019693">
    <property type="term" value="P:ribose phosphate metabolic process"/>
    <property type="evidence" value="ECO:0007669"/>
    <property type="project" value="TreeGrafter"/>
</dbReference>
<dbReference type="PANTHER" id="PTHR11839:SF31">
    <property type="entry name" value="ADP-RIBOSE PYROPHOSPHATASE"/>
    <property type="match status" value="1"/>
</dbReference>
<dbReference type="Pfam" id="PF00293">
    <property type="entry name" value="NUDIX"/>
    <property type="match status" value="1"/>
</dbReference>
<dbReference type="EMBL" id="JACCBV010000001">
    <property type="protein sequence ID" value="NYE20717.1"/>
    <property type="molecule type" value="Genomic_DNA"/>
</dbReference>
<dbReference type="RefSeq" id="WP_179490859.1">
    <property type="nucleotide sequence ID" value="NZ_JACCBV010000001.1"/>
</dbReference>
<protein>
    <submittedName>
        <fullName evidence="4">ADP-ribose pyrophosphatase</fullName>
        <ecNumber evidence="4">3.6.1.13</ecNumber>
    </submittedName>
</protein>
<evidence type="ECO:0000313" key="4">
    <source>
        <dbReference type="EMBL" id="NYE20717.1"/>
    </source>
</evidence>
<proteinExistence type="predicted"/>
<reference evidence="4 5" key="1">
    <citation type="submission" date="2020-07" db="EMBL/GenBank/DDBJ databases">
        <title>Sequencing the genomes of 1000 actinobacteria strains.</title>
        <authorList>
            <person name="Klenk H.-P."/>
        </authorList>
    </citation>
    <scope>NUCLEOTIDE SEQUENCE [LARGE SCALE GENOMIC DNA]</scope>
    <source>
        <strain evidence="4 5">DSM 24662</strain>
    </source>
</reference>
<dbReference type="Gene3D" id="3.90.79.10">
    <property type="entry name" value="Nucleoside Triphosphate Pyrophosphohydrolase"/>
    <property type="match status" value="1"/>
</dbReference>
<dbReference type="Proteomes" id="UP000576969">
    <property type="component" value="Unassembled WGS sequence"/>
</dbReference>
<comment type="caution">
    <text evidence="4">The sequence shown here is derived from an EMBL/GenBank/DDBJ whole genome shotgun (WGS) entry which is preliminary data.</text>
</comment>
<evidence type="ECO:0000256" key="2">
    <source>
        <dbReference type="SAM" id="MobiDB-lite"/>
    </source>
</evidence>